<keyword evidence="3" id="KW-1185">Reference proteome</keyword>
<sequence>MDKEELISRTLRLKQEVMENKSTIQSLSLQRDWIIEKKAQVMDILEFIETISDARDADTRRTTRTIDSTSANASWIDKSWAKVCSSPERWKQWWESDNTKRLPPSRLGLTPPTHTTATDTSSTVAVVTISSDSHTPANNSSTASSASSTSSTVSTSTSCLHHSTTTWQQLKILQTCQVNGGNNQNQNLTWAEARERHTVGLHLPAKMLPDLNHTTALPHPRAEESVNIACVQDIQGNSASHEQQTSDRKPS</sequence>
<reference evidence="2 3" key="1">
    <citation type="submission" date="2019-05" db="EMBL/GenBank/DDBJ databases">
        <title>Another draft genome of Portunus trituberculatus and its Hox gene families provides insights of decapod evolution.</title>
        <authorList>
            <person name="Jeong J.-H."/>
            <person name="Song I."/>
            <person name="Kim S."/>
            <person name="Choi T."/>
            <person name="Kim D."/>
            <person name="Ryu S."/>
            <person name="Kim W."/>
        </authorList>
    </citation>
    <scope>NUCLEOTIDE SEQUENCE [LARGE SCALE GENOMIC DNA]</scope>
    <source>
        <tissue evidence="2">Muscle</tissue>
    </source>
</reference>
<evidence type="ECO:0000256" key="1">
    <source>
        <dbReference type="SAM" id="MobiDB-lite"/>
    </source>
</evidence>
<evidence type="ECO:0000313" key="3">
    <source>
        <dbReference type="Proteomes" id="UP000324222"/>
    </source>
</evidence>
<comment type="caution">
    <text evidence="2">The sequence shown here is derived from an EMBL/GenBank/DDBJ whole genome shotgun (WGS) entry which is preliminary data.</text>
</comment>
<organism evidence="2 3">
    <name type="scientific">Portunus trituberculatus</name>
    <name type="common">Swimming crab</name>
    <name type="synonym">Neptunus trituberculatus</name>
    <dbReference type="NCBI Taxonomy" id="210409"/>
    <lineage>
        <taxon>Eukaryota</taxon>
        <taxon>Metazoa</taxon>
        <taxon>Ecdysozoa</taxon>
        <taxon>Arthropoda</taxon>
        <taxon>Crustacea</taxon>
        <taxon>Multicrustacea</taxon>
        <taxon>Malacostraca</taxon>
        <taxon>Eumalacostraca</taxon>
        <taxon>Eucarida</taxon>
        <taxon>Decapoda</taxon>
        <taxon>Pleocyemata</taxon>
        <taxon>Brachyura</taxon>
        <taxon>Eubrachyura</taxon>
        <taxon>Portunoidea</taxon>
        <taxon>Portunidae</taxon>
        <taxon>Portuninae</taxon>
        <taxon>Portunus</taxon>
    </lineage>
</organism>
<dbReference type="Proteomes" id="UP000324222">
    <property type="component" value="Unassembled WGS sequence"/>
</dbReference>
<accession>A0A5B7EEG0</accession>
<feature type="region of interest" description="Disordered" evidence="1">
    <location>
        <begin position="101"/>
        <end position="157"/>
    </location>
</feature>
<gene>
    <name evidence="2" type="ORF">E2C01_025034</name>
</gene>
<feature type="compositionally biased region" description="Low complexity" evidence="1">
    <location>
        <begin position="110"/>
        <end position="157"/>
    </location>
</feature>
<dbReference type="AlphaFoldDB" id="A0A5B7EEG0"/>
<proteinExistence type="predicted"/>
<evidence type="ECO:0000313" key="2">
    <source>
        <dbReference type="EMBL" id="MPC31737.1"/>
    </source>
</evidence>
<name>A0A5B7EEG0_PORTR</name>
<dbReference type="EMBL" id="VSRR010002495">
    <property type="protein sequence ID" value="MPC31737.1"/>
    <property type="molecule type" value="Genomic_DNA"/>
</dbReference>
<protein>
    <submittedName>
        <fullName evidence="2">Uncharacterized protein</fullName>
    </submittedName>
</protein>